<dbReference type="GO" id="GO:0042174">
    <property type="term" value="P:negative regulation of sporulation resulting in formation of a cellular spore"/>
    <property type="evidence" value="ECO:0007669"/>
    <property type="project" value="UniProtKB-UniRule"/>
</dbReference>
<dbReference type="PANTHER" id="PTHR39161">
    <property type="entry name" value="ADAPTER PROTEIN MECA"/>
    <property type="match status" value="1"/>
</dbReference>
<dbReference type="Proteomes" id="UP000078534">
    <property type="component" value="Unassembled WGS sequence"/>
</dbReference>
<proteinExistence type="inferred from homology"/>
<dbReference type="NCBIfam" id="NF002781">
    <property type="entry name" value="PRK02899.1"/>
    <property type="match status" value="1"/>
</dbReference>
<evidence type="ECO:0000313" key="5">
    <source>
        <dbReference type="Proteomes" id="UP000078534"/>
    </source>
</evidence>
<dbReference type="Gene3D" id="3.30.70.1950">
    <property type="match status" value="1"/>
</dbReference>
<dbReference type="PIRSF" id="PIRSF029008">
    <property type="entry name" value="MecA"/>
    <property type="match status" value="1"/>
</dbReference>
<dbReference type="Pfam" id="PF05389">
    <property type="entry name" value="MecA"/>
    <property type="match status" value="1"/>
</dbReference>
<dbReference type="GO" id="GO:0045808">
    <property type="term" value="P:negative regulation of establishment of competence for transformation"/>
    <property type="evidence" value="ECO:0007669"/>
    <property type="project" value="UniProtKB-UniRule"/>
</dbReference>
<evidence type="ECO:0000313" key="4">
    <source>
        <dbReference type="EMBL" id="OAS87422.1"/>
    </source>
</evidence>
<dbReference type="EMBL" id="LWSG01000009">
    <property type="protein sequence ID" value="OAS87422.1"/>
    <property type="molecule type" value="Genomic_DNA"/>
</dbReference>
<dbReference type="STRING" id="152268.A6K24_19825"/>
<dbReference type="PANTHER" id="PTHR39161:SF2">
    <property type="entry name" value="ADAPTER PROTEIN MECA 2"/>
    <property type="match status" value="1"/>
</dbReference>
<evidence type="ECO:0000256" key="3">
    <source>
        <dbReference type="HAMAP-Rule" id="MF_01124"/>
    </source>
</evidence>
<dbReference type="OrthoDB" id="2085234at2"/>
<evidence type="ECO:0000256" key="1">
    <source>
        <dbReference type="ARBA" id="ARBA00005397"/>
    </source>
</evidence>
<keyword evidence="5" id="KW-1185">Reference proteome</keyword>
<comment type="subunit">
    <text evidence="2 3">Homodimer.</text>
</comment>
<name>A0A179T4K4_9BACI</name>
<gene>
    <name evidence="3" type="primary">mecA</name>
    <name evidence="4" type="ORF">A6K24_19825</name>
</gene>
<dbReference type="AlphaFoldDB" id="A0A179T4K4"/>
<dbReference type="GO" id="GO:0030420">
    <property type="term" value="P:establishment of competence for transformation"/>
    <property type="evidence" value="ECO:0007669"/>
    <property type="project" value="UniProtKB-KW"/>
</dbReference>
<organism evidence="4 5">
    <name type="scientific">Metabacillus litoralis</name>
    <dbReference type="NCBI Taxonomy" id="152268"/>
    <lineage>
        <taxon>Bacteria</taxon>
        <taxon>Bacillati</taxon>
        <taxon>Bacillota</taxon>
        <taxon>Bacilli</taxon>
        <taxon>Bacillales</taxon>
        <taxon>Bacillaceae</taxon>
        <taxon>Metabacillus</taxon>
    </lineage>
</organism>
<keyword evidence="3" id="KW-0749">Sporulation</keyword>
<dbReference type="InterPro" id="IPR008681">
    <property type="entry name" value="Neg-reg_MecA"/>
</dbReference>
<dbReference type="InterPro" id="IPR038471">
    <property type="entry name" value="MecA_C_sf"/>
</dbReference>
<accession>A0A179T4K4</accession>
<comment type="domain">
    <text evidence="3">The N-terminal domain has binding sites for ComK and probably for unfolded/aggregated proteins; the C-terminal domain interacts with ClpC.</text>
</comment>
<dbReference type="GO" id="GO:0030435">
    <property type="term" value="P:sporulation resulting in formation of a cellular spore"/>
    <property type="evidence" value="ECO:0007669"/>
    <property type="project" value="UniProtKB-KW"/>
</dbReference>
<dbReference type="GO" id="GO:0030674">
    <property type="term" value="F:protein-macromolecule adaptor activity"/>
    <property type="evidence" value="ECO:0007669"/>
    <property type="project" value="UniProtKB-UniRule"/>
</dbReference>
<dbReference type="RefSeq" id="WP_066330003.1">
    <property type="nucleotide sequence ID" value="NZ_LWSG01000009.1"/>
</dbReference>
<keyword evidence="3" id="KW-0178">Competence</keyword>
<comment type="similarity">
    <text evidence="1 3">Belongs to the MecA family.</text>
</comment>
<sequence length="201" mass="23829">MRLERLNYDKIKIFLTTDDLKDRGLTKEDLWKDSLKVHQLFRDMMNEASVELGFEAHGPIAVEVYSLHAQGMVVIVTNSQENDEIDDDFSDDYIEMQVKLDESFDVIYEYESFEDIIQLSNCLYQQNVFEGMIIFFQERYYLLLSDDQQIELDDLVSILAEYGSPSTLTVHRLKEYGKIIMEDNAIQQIYYHFWNKSKEQK</sequence>
<comment type="function">
    <text evidence="3">Enables the recognition and targeting of unfolded and aggregated proteins to the ClpC protease or to other proteins involved in proteolysis. Acts negatively in the development of competence by binding ComK and recruiting it to the ClpCP protease. When overexpressed, inhibits sporulation. Also involved in Spx degradation by ClpC.</text>
</comment>
<protein>
    <recommendedName>
        <fullName evidence="3">Adapter protein MecA</fullName>
    </recommendedName>
</protein>
<reference evidence="5" key="1">
    <citation type="submission" date="2016-04" db="EMBL/GenBank/DDBJ databases">
        <authorList>
            <person name="Lyu Z."/>
            <person name="Lyu W."/>
        </authorList>
    </citation>
    <scope>NUCLEOTIDE SEQUENCE [LARGE SCALE GENOMIC DNA]</scope>
    <source>
        <strain evidence="5">C44</strain>
    </source>
</reference>
<comment type="caution">
    <text evidence="4">The sequence shown here is derived from an EMBL/GenBank/DDBJ whole genome shotgun (WGS) entry which is preliminary data.</text>
</comment>
<evidence type="ECO:0000256" key="2">
    <source>
        <dbReference type="ARBA" id="ARBA00011738"/>
    </source>
</evidence>
<dbReference type="HAMAP" id="MF_01124">
    <property type="entry name" value="MecA"/>
    <property type="match status" value="1"/>
</dbReference>